<accession>A0ABU0GQA2</accession>
<dbReference type="PROSITE" id="PS51084">
    <property type="entry name" value="HIT_2"/>
    <property type="match status" value="1"/>
</dbReference>
<name>A0ABU0GQA2_9BACL</name>
<organism evidence="3 4">
    <name type="scientific">Planomicrobium stackebrandtii</name>
    <dbReference type="NCBI Taxonomy" id="253160"/>
    <lineage>
        <taxon>Bacteria</taxon>
        <taxon>Bacillati</taxon>
        <taxon>Bacillota</taxon>
        <taxon>Bacilli</taxon>
        <taxon>Bacillales</taxon>
        <taxon>Caryophanaceae</taxon>
        <taxon>Planomicrobium</taxon>
    </lineage>
</organism>
<proteinExistence type="predicted"/>
<dbReference type="Pfam" id="PF01230">
    <property type="entry name" value="HIT"/>
    <property type="match status" value="1"/>
</dbReference>
<dbReference type="EMBL" id="JAUSWB010000001">
    <property type="protein sequence ID" value="MDQ0427526.1"/>
    <property type="molecule type" value="Genomic_DNA"/>
</dbReference>
<feature type="short sequence motif" description="Histidine triad motif" evidence="1">
    <location>
        <begin position="106"/>
        <end position="110"/>
    </location>
</feature>
<sequence>MEEKNMSYEADCPFCNPYKDHNQKMVFENQTCFFLQHDKEQEVLEGSGVIVPKLHRVTVFDLTKEEWNDTYDLLHQAKEYLAAEFAPDGFALGWNVGEASNQSIGHCHLHVIPRYNDEPLAGKGLRHWLKQPENKRSKEIFGTNNASV</sequence>
<evidence type="ECO:0000313" key="4">
    <source>
        <dbReference type="Proteomes" id="UP001241988"/>
    </source>
</evidence>
<protein>
    <submittedName>
        <fullName evidence="3">Histidine triad (HIT) family protein</fullName>
    </submittedName>
</protein>
<evidence type="ECO:0000256" key="1">
    <source>
        <dbReference type="PROSITE-ProRule" id="PRU00464"/>
    </source>
</evidence>
<dbReference type="InterPro" id="IPR011146">
    <property type="entry name" value="HIT-like"/>
</dbReference>
<dbReference type="PANTHER" id="PTHR42997">
    <property type="entry name" value="HIT FAMILY HYDROLASE"/>
    <property type="match status" value="1"/>
</dbReference>
<comment type="caution">
    <text evidence="3">The sequence shown here is derived from an EMBL/GenBank/DDBJ whole genome shotgun (WGS) entry which is preliminary data.</text>
</comment>
<keyword evidence="4" id="KW-1185">Reference proteome</keyword>
<feature type="domain" description="HIT" evidence="2">
    <location>
        <begin position="13"/>
        <end position="121"/>
    </location>
</feature>
<dbReference type="PANTHER" id="PTHR42997:SF1">
    <property type="entry name" value="AP-4-A PHOSPHORYLASE"/>
    <property type="match status" value="1"/>
</dbReference>
<evidence type="ECO:0000313" key="3">
    <source>
        <dbReference type="EMBL" id="MDQ0427526.1"/>
    </source>
</evidence>
<dbReference type="SUPFAM" id="SSF54197">
    <property type="entry name" value="HIT-like"/>
    <property type="match status" value="1"/>
</dbReference>
<dbReference type="Proteomes" id="UP001241988">
    <property type="component" value="Unassembled WGS sequence"/>
</dbReference>
<dbReference type="InterPro" id="IPR036265">
    <property type="entry name" value="HIT-like_sf"/>
</dbReference>
<evidence type="ECO:0000259" key="2">
    <source>
        <dbReference type="PROSITE" id="PS51084"/>
    </source>
</evidence>
<dbReference type="InterPro" id="IPR052908">
    <property type="entry name" value="AP-4-A_phosphorylase"/>
</dbReference>
<gene>
    <name evidence="3" type="ORF">QOZ98_000351</name>
</gene>
<dbReference type="Gene3D" id="3.30.428.10">
    <property type="entry name" value="HIT-like"/>
    <property type="match status" value="1"/>
</dbReference>
<reference evidence="3 4" key="1">
    <citation type="submission" date="2023-07" db="EMBL/GenBank/DDBJ databases">
        <title>Genomic Encyclopedia of Type Strains, Phase IV (KMG-IV): sequencing the most valuable type-strain genomes for metagenomic binning, comparative biology and taxonomic classification.</title>
        <authorList>
            <person name="Goeker M."/>
        </authorList>
    </citation>
    <scope>NUCLEOTIDE SEQUENCE [LARGE SCALE GENOMIC DNA]</scope>
    <source>
        <strain evidence="3 4">DSM 16419</strain>
    </source>
</reference>